<feature type="region of interest" description="Disordered" evidence="1">
    <location>
        <begin position="588"/>
        <end position="613"/>
    </location>
</feature>
<feature type="region of interest" description="Disordered" evidence="1">
    <location>
        <begin position="690"/>
        <end position="729"/>
    </location>
</feature>
<dbReference type="SUPFAM" id="SSF50156">
    <property type="entry name" value="PDZ domain-like"/>
    <property type="match status" value="6"/>
</dbReference>
<dbReference type="SMART" id="SM00228">
    <property type="entry name" value="PDZ"/>
    <property type="match status" value="6"/>
</dbReference>
<dbReference type="CDD" id="cd06674">
    <property type="entry name" value="PDZ11_MUPP1-PDZ9_PATJ-like"/>
    <property type="match status" value="1"/>
</dbReference>
<dbReference type="CDD" id="cd06673">
    <property type="entry name" value="PDZ10_MUPP1-PDZ8_PATJ-like"/>
    <property type="match status" value="1"/>
</dbReference>
<dbReference type="InterPro" id="IPR036034">
    <property type="entry name" value="PDZ_sf"/>
</dbReference>
<accession>A0ABQ9WDN1</accession>
<feature type="compositionally biased region" description="Basic residues" evidence="1">
    <location>
        <begin position="588"/>
        <end position="597"/>
    </location>
</feature>
<reference evidence="3 4" key="1">
    <citation type="submission" date="2023-05" db="EMBL/GenBank/DDBJ databases">
        <title>B98-5 Cell Line De Novo Hybrid Assembly: An Optical Mapping Approach.</title>
        <authorList>
            <person name="Kananen K."/>
            <person name="Auerbach J.A."/>
            <person name="Kautto E."/>
            <person name="Blachly J.S."/>
        </authorList>
    </citation>
    <scope>NUCLEOTIDE SEQUENCE [LARGE SCALE GENOMIC DNA]</scope>
    <source>
        <strain evidence="3">B95-8</strain>
        <tissue evidence="3">Cell line</tissue>
    </source>
</reference>
<proteinExistence type="predicted"/>
<dbReference type="PANTHER" id="PTHR19964:SF10">
    <property type="entry name" value="MULTIPLE PDZ DOMAIN PROTEIN"/>
    <property type="match status" value="1"/>
</dbReference>
<feature type="domain" description="PDZ" evidence="2">
    <location>
        <begin position="846"/>
        <end position="914"/>
    </location>
</feature>
<comment type="caution">
    <text evidence="3">The sequence shown here is derived from an EMBL/GenBank/DDBJ whole genome shotgun (WGS) entry which is preliminary data.</text>
</comment>
<feature type="region of interest" description="Disordered" evidence="1">
    <location>
        <begin position="546"/>
        <end position="572"/>
    </location>
</feature>
<feature type="compositionally biased region" description="Polar residues" evidence="1">
    <location>
        <begin position="705"/>
        <end position="729"/>
    </location>
</feature>
<evidence type="ECO:0000313" key="4">
    <source>
        <dbReference type="Proteomes" id="UP001266305"/>
    </source>
</evidence>
<feature type="domain" description="PDZ" evidence="2">
    <location>
        <begin position="8"/>
        <end position="64"/>
    </location>
</feature>
<feature type="domain" description="PDZ" evidence="2">
    <location>
        <begin position="603"/>
        <end position="685"/>
    </location>
</feature>
<dbReference type="Pfam" id="PF16667">
    <property type="entry name" value="MPDZ_u10"/>
    <property type="match status" value="1"/>
</dbReference>
<dbReference type="Proteomes" id="UP001266305">
    <property type="component" value="Unassembled WGS sequence"/>
</dbReference>
<organism evidence="3 4">
    <name type="scientific">Saguinus oedipus</name>
    <name type="common">Cotton-top tamarin</name>
    <name type="synonym">Oedipomidas oedipus</name>
    <dbReference type="NCBI Taxonomy" id="9490"/>
    <lineage>
        <taxon>Eukaryota</taxon>
        <taxon>Metazoa</taxon>
        <taxon>Chordata</taxon>
        <taxon>Craniata</taxon>
        <taxon>Vertebrata</taxon>
        <taxon>Euteleostomi</taxon>
        <taxon>Mammalia</taxon>
        <taxon>Eutheria</taxon>
        <taxon>Euarchontoglires</taxon>
        <taxon>Primates</taxon>
        <taxon>Haplorrhini</taxon>
        <taxon>Platyrrhini</taxon>
        <taxon>Cebidae</taxon>
        <taxon>Callitrichinae</taxon>
        <taxon>Saguinus</taxon>
    </lineage>
</organism>
<feature type="domain" description="PDZ" evidence="2">
    <location>
        <begin position="199"/>
        <end position="288"/>
    </location>
</feature>
<feature type="domain" description="PDZ" evidence="2">
    <location>
        <begin position="750"/>
        <end position="833"/>
    </location>
</feature>
<keyword evidence="4" id="KW-1185">Reference proteome</keyword>
<name>A0ABQ9WDN1_SAGOE</name>
<evidence type="ECO:0000256" key="1">
    <source>
        <dbReference type="SAM" id="MobiDB-lite"/>
    </source>
</evidence>
<protein>
    <recommendedName>
        <fullName evidence="2">PDZ domain-containing protein</fullName>
    </recommendedName>
</protein>
<dbReference type="Pfam" id="PF00595">
    <property type="entry name" value="PDZ"/>
    <property type="match status" value="6"/>
</dbReference>
<dbReference type="PANTHER" id="PTHR19964">
    <property type="entry name" value="MULTIPLE PDZ DOMAIN PROTEIN"/>
    <property type="match status" value="1"/>
</dbReference>
<feature type="domain" description="PDZ" evidence="2">
    <location>
        <begin position="448"/>
        <end position="498"/>
    </location>
</feature>
<feature type="compositionally biased region" description="Polar residues" evidence="1">
    <location>
        <begin position="600"/>
        <end position="610"/>
    </location>
</feature>
<evidence type="ECO:0000313" key="3">
    <source>
        <dbReference type="EMBL" id="KAK2119757.1"/>
    </source>
</evidence>
<dbReference type="Gene3D" id="2.30.42.10">
    <property type="match status" value="6"/>
</dbReference>
<sequence length="998" mass="109195">MHTAKARMTVSANKDGLGMIVRSIIHGGAISRDGRIAIGDCILSINEESTISVTNAQARAMLRRHSLIGPDIKGDRQYVDAAAYASHSRFSATPAGDRAPFYVITYVPAEHLEEFKISLGQQSGRMIALDIFSSYTGRKGGNWEDMKLESLTLKDETFQNYQSEKRERAKKVNFKTQHTAIGISPDAFYGAAYIENSDQVCLGKNNFCFYRGISIVGGRGMGSRLSNGEVMRGIFIKHVLEDSPAGKNGTLKPGDRIVEVDGMDLRDASHEQAVEAIRKAGNPVVFMVQSIINRPRMSSVEKSPLPSLPHNLYPKYNFSSTNPFADSLQINADKETLYEYSSDNHVIVMDTMLLTGIAKDAIYLKKYVFYYYRNYRIQAPSQSESEPERVPLCNVSPPPPSAFAEMGSDHAQSSASKISQDVDKEDEFGYSWKNIRERYGTLIGELHMIELEKGHSGLGLSLAGNKDRSRMSVFIVGIDPNGAAGKDGRLQVADELLEEFLKSQVTNHSPEADPLDILELESLMGEMMRVRNKDAVNQMAVCPGNAVEPLPSTSENLQNKETEPTVTTSDGVVDLSSFKNVQHLELPKRRKEKKAKHSLPQESTYTSKQDQGGLGIAISEEDTLNGVIIKSLTEHGVAATDGRLKIGDQILAVDDEIVVGYPVEKFISLLKTAKMTVKLTIRAENADSQAVSSAAGTASGEKKNSSQSLIIPQSGSPEPESIRNTSRSSTPAIFASDPAMCPIIPGCETTIEISKGRTGLGLSIVGGSDTLLGAIIIHEVYEEGAACKDGRLWAGDQILEVNGIDLRKATHDEAINVLRQTPQRVRLTLYRDETPYKEEEVCDTLSIELQKKPGKGLGLSIVGKRNDTGVFVSDIVKGGIADADGRLMQGDQILMVNGEDVRNATQEVVAALLKYNSTLTRKLSSSVPISWVPINISLHDSAQQQESYWRSNGLRGAPEWLGFMEGFSSGHFPQGIGGILAYGNFKRKMPFKKLSLEE</sequence>
<dbReference type="CDD" id="cd06670">
    <property type="entry name" value="PDZ6_MUPP1-like"/>
    <property type="match status" value="1"/>
</dbReference>
<dbReference type="InterPro" id="IPR001478">
    <property type="entry name" value="PDZ"/>
</dbReference>
<dbReference type="PROSITE" id="PS50106">
    <property type="entry name" value="PDZ"/>
    <property type="match status" value="6"/>
</dbReference>
<dbReference type="CDD" id="cd06671">
    <property type="entry name" value="PDZ7_MUPP1-PD6_PATJ-like"/>
    <property type="match status" value="1"/>
</dbReference>
<dbReference type="InterPro" id="IPR051342">
    <property type="entry name" value="PDZ_scaffold"/>
</dbReference>
<dbReference type="InterPro" id="IPR032078">
    <property type="entry name" value="MPDZ_u10"/>
</dbReference>
<dbReference type="CDD" id="cd10817">
    <property type="entry name" value="PDZ9_MUPP1-like"/>
    <property type="match status" value="1"/>
</dbReference>
<gene>
    <name evidence="3" type="ORF">P7K49_001143</name>
</gene>
<evidence type="ECO:0000259" key="2">
    <source>
        <dbReference type="PROSITE" id="PS50106"/>
    </source>
</evidence>
<dbReference type="EMBL" id="JASSZA010000001">
    <property type="protein sequence ID" value="KAK2119757.1"/>
    <property type="molecule type" value="Genomic_DNA"/>
</dbReference>